<dbReference type="InterPro" id="IPR027268">
    <property type="entry name" value="Peptidase_M4/M1_CTD_sf"/>
</dbReference>
<comment type="catalytic activity">
    <reaction evidence="1">
        <text>Release of an N-terminal amino acid, Xaa-|-Yaa- from a peptide, amide or arylamide. Xaa is preferably Ala, but may be most amino acids including Pro (slow action). When a terminal hydrophobic residue is followed by a prolyl residue, the two may be released as an intact Xaa-Pro dipeptide.</text>
        <dbReference type="EC" id="3.4.11.2"/>
    </reaction>
</comment>
<dbReference type="AlphaFoldDB" id="A0A9D7XPD2"/>
<dbReference type="InterPro" id="IPR001930">
    <property type="entry name" value="Peptidase_M1"/>
</dbReference>
<comment type="similarity">
    <text evidence="3">Belongs to the peptidase M1 family.</text>
</comment>
<evidence type="ECO:0000256" key="11">
    <source>
        <dbReference type="ARBA" id="ARBA00023049"/>
    </source>
</evidence>
<evidence type="ECO:0000256" key="8">
    <source>
        <dbReference type="ARBA" id="ARBA00022723"/>
    </source>
</evidence>
<gene>
    <name evidence="15" type="ORF">IPP15_11610</name>
</gene>
<evidence type="ECO:0000256" key="7">
    <source>
        <dbReference type="ARBA" id="ARBA00022670"/>
    </source>
</evidence>
<evidence type="ECO:0000256" key="3">
    <source>
        <dbReference type="ARBA" id="ARBA00010136"/>
    </source>
</evidence>
<comment type="caution">
    <text evidence="15">The sequence shown here is derived from an EMBL/GenBank/DDBJ whole genome shotgun (WGS) entry which is preliminary data.</text>
</comment>
<dbReference type="GO" id="GO:0042277">
    <property type="term" value="F:peptide binding"/>
    <property type="evidence" value="ECO:0007669"/>
    <property type="project" value="TreeGrafter"/>
</dbReference>
<dbReference type="EC" id="3.4.11.2" evidence="4"/>
<accession>A0A9D7XPD2</accession>
<feature type="chain" id="PRO_5039096673" description="Aminopeptidase N" evidence="12">
    <location>
        <begin position="21"/>
        <end position="854"/>
    </location>
</feature>
<keyword evidence="6" id="KW-0031">Aminopeptidase</keyword>
<dbReference type="GO" id="GO:0070006">
    <property type="term" value="F:metalloaminopeptidase activity"/>
    <property type="evidence" value="ECO:0007669"/>
    <property type="project" value="TreeGrafter"/>
</dbReference>
<name>A0A9D7XPD2_9BACT</name>
<dbReference type="InterPro" id="IPR042097">
    <property type="entry name" value="Aminopeptidase_N-like_N_sf"/>
</dbReference>
<evidence type="ECO:0000256" key="9">
    <source>
        <dbReference type="ARBA" id="ARBA00022801"/>
    </source>
</evidence>
<feature type="domain" description="Aminopeptidase N-like N-terminal" evidence="14">
    <location>
        <begin position="71"/>
        <end position="254"/>
    </location>
</feature>
<dbReference type="Gene3D" id="2.60.40.1730">
    <property type="entry name" value="tricorn interacting facor f3 domain"/>
    <property type="match status" value="1"/>
</dbReference>
<comment type="cofactor">
    <cofactor evidence="2">
        <name>Zn(2+)</name>
        <dbReference type="ChEBI" id="CHEBI:29105"/>
    </cofactor>
</comment>
<dbReference type="GO" id="GO:0005615">
    <property type="term" value="C:extracellular space"/>
    <property type="evidence" value="ECO:0007669"/>
    <property type="project" value="TreeGrafter"/>
</dbReference>
<dbReference type="CDD" id="cd09603">
    <property type="entry name" value="M1_APN_like"/>
    <property type="match status" value="1"/>
</dbReference>
<reference evidence="15 16" key="1">
    <citation type="submission" date="2020-10" db="EMBL/GenBank/DDBJ databases">
        <title>Connecting structure to function with the recovery of over 1000 high-quality activated sludge metagenome-assembled genomes encoding full-length rRNA genes using long-read sequencing.</title>
        <authorList>
            <person name="Singleton C.M."/>
            <person name="Petriglieri F."/>
            <person name="Kristensen J.M."/>
            <person name="Kirkegaard R.H."/>
            <person name="Michaelsen T.Y."/>
            <person name="Andersen M.H."/>
            <person name="Karst S.M."/>
            <person name="Dueholm M.S."/>
            <person name="Nielsen P.H."/>
            <person name="Albertsen M."/>
        </authorList>
    </citation>
    <scope>NUCLEOTIDE SEQUENCE [LARGE SCALE GENOMIC DNA]</scope>
    <source>
        <strain evidence="15">Ribe_18-Q3-R11-54_MAXAC.273</strain>
    </source>
</reference>
<organism evidence="15 16">
    <name type="scientific">Candidatus Opimibacter skivensis</name>
    <dbReference type="NCBI Taxonomy" id="2982028"/>
    <lineage>
        <taxon>Bacteria</taxon>
        <taxon>Pseudomonadati</taxon>
        <taxon>Bacteroidota</taxon>
        <taxon>Saprospiria</taxon>
        <taxon>Saprospirales</taxon>
        <taxon>Saprospiraceae</taxon>
        <taxon>Candidatus Opimibacter</taxon>
    </lineage>
</organism>
<feature type="signal peptide" evidence="12">
    <location>
        <begin position="1"/>
        <end position="20"/>
    </location>
</feature>
<evidence type="ECO:0000256" key="10">
    <source>
        <dbReference type="ARBA" id="ARBA00022833"/>
    </source>
</evidence>
<dbReference type="InterPro" id="IPR045357">
    <property type="entry name" value="Aminopeptidase_N-like_N"/>
</dbReference>
<dbReference type="PROSITE" id="PS51257">
    <property type="entry name" value="PROKAR_LIPOPROTEIN"/>
    <property type="match status" value="1"/>
</dbReference>
<evidence type="ECO:0000256" key="2">
    <source>
        <dbReference type="ARBA" id="ARBA00001947"/>
    </source>
</evidence>
<evidence type="ECO:0000259" key="13">
    <source>
        <dbReference type="Pfam" id="PF01433"/>
    </source>
</evidence>
<dbReference type="Gene3D" id="1.10.390.10">
    <property type="entry name" value="Neutral Protease Domain 2"/>
    <property type="match status" value="1"/>
</dbReference>
<dbReference type="GO" id="GO:0043171">
    <property type="term" value="P:peptide catabolic process"/>
    <property type="evidence" value="ECO:0007669"/>
    <property type="project" value="TreeGrafter"/>
</dbReference>
<evidence type="ECO:0000313" key="15">
    <source>
        <dbReference type="EMBL" id="MBK9983050.1"/>
    </source>
</evidence>
<evidence type="ECO:0000256" key="4">
    <source>
        <dbReference type="ARBA" id="ARBA00012564"/>
    </source>
</evidence>
<dbReference type="InterPro" id="IPR050344">
    <property type="entry name" value="Peptidase_M1_aminopeptidases"/>
</dbReference>
<keyword evidence="11" id="KW-0482">Metalloprotease</keyword>
<dbReference type="InterPro" id="IPR014782">
    <property type="entry name" value="Peptidase_M1_dom"/>
</dbReference>
<feature type="domain" description="Peptidase M1 membrane alanine aminopeptidase" evidence="13">
    <location>
        <begin position="292"/>
        <end position="496"/>
    </location>
</feature>
<protein>
    <recommendedName>
        <fullName evidence="5">Aminopeptidase N</fullName>
        <ecNumber evidence="4">3.4.11.2</ecNumber>
    </recommendedName>
</protein>
<dbReference type="SUPFAM" id="SSF55486">
    <property type="entry name" value="Metalloproteases ('zincins'), catalytic domain"/>
    <property type="match status" value="1"/>
</dbReference>
<dbReference type="SUPFAM" id="SSF63737">
    <property type="entry name" value="Leukotriene A4 hydrolase N-terminal domain"/>
    <property type="match status" value="1"/>
</dbReference>
<dbReference type="Pfam" id="PF01433">
    <property type="entry name" value="Peptidase_M1"/>
    <property type="match status" value="1"/>
</dbReference>
<dbReference type="GO" id="GO:0008270">
    <property type="term" value="F:zinc ion binding"/>
    <property type="evidence" value="ECO:0007669"/>
    <property type="project" value="InterPro"/>
</dbReference>
<dbReference type="PANTHER" id="PTHR11533">
    <property type="entry name" value="PROTEASE M1 ZINC METALLOPROTEASE"/>
    <property type="match status" value="1"/>
</dbReference>
<dbReference type="Proteomes" id="UP000808337">
    <property type="component" value="Unassembled WGS sequence"/>
</dbReference>
<evidence type="ECO:0000256" key="1">
    <source>
        <dbReference type="ARBA" id="ARBA00000098"/>
    </source>
</evidence>
<evidence type="ECO:0000256" key="6">
    <source>
        <dbReference type="ARBA" id="ARBA00022438"/>
    </source>
</evidence>
<dbReference type="Pfam" id="PF17900">
    <property type="entry name" value="Peptidase_M1_N"/>
    <property type="match status" value="1"/>
</dbReference>
<dbReference type="PRINTS" id="PR00756">
    <property type="entry name" value="ALADIPTASE"/>
</dbReference>
<evidence type="ECO:0000256" key="12">
    <source>
        <dbReference type="SAM" id="SignalP"/>
    </source>
</evidence>
<dbReference type="GO" id="GO:0016020">
    <property type="term" value="C:membrane"/>
    <property type="evidence" value="ECO:0007669"/>
    <property type="project" value="TreeGrafter"/>
</dbReference>
<evidence type="ECO:0000256" key="5">
    <source>
        <dbReference type="ARBA" id="ARBA00015611"/>
    </source>
</evidence>
<dbReference type="GO" id="GO:0005737">
    <property type="term" value="C:cytoplasm"/>
    <property type="evidence" value="ECO:0007669"/>
    <property type="project" value="TreeGrafter"/>
</dbReference>
<dbReference type="GO" id="GO:0016285">
    <property type="term" value="F:alanyl aminopeptidase activity"/>
    <property type="evidence" value="ECO:0007669"/>
    <property type="project" value="UniProtKB-EC"/>
</dbReference>
<dbReference type="GO" id="GO:0006508">
    <property type="term" value="P:proteolysis"/>
    <property type="evidence" value="ECO:0007669"/>
    <property type="project" value="UniProtKB-KW"/>
</dbReference>
<dbReference type="PANTHER" id="PTHR11533:SF174">
    <property type="entry name" value="PUROMYCIN-SENSITIVE AMINOPEPTIDASE-RELATED"/>
    <property type="match status" value="1"/>
</dbReference>
<keyword evidence="10" id="KW-0862">Zinc</keyword>
<dbReference type="EMBL" id="JADKGY010000008">
    <property type="protein sequence ID" value="MBK9983050.1"/>
    <property type="molecule type" value="Genomic_DNA"/>
</dbReference>
<sequence length="854" mass="97914">MIKFKLFTLAVCTVFFISCATTKNHPAGPETAETSHIDEDTMSFPEDTAQEIAYPYRPAEERKWDLLNTLLDLSFDWEKSAVMGTATLTLSPLFYTQSELKLNAVDFDIKKISIGDKLIKDYSYDNNIITIPLAQPMGRRDRLTVSIQYSASPKATMHDESAAIQSDQGLYFIDPLDTIPDVPRQIWSQGETSYNRKWFPTLDQPNERGTQEIIMTVADTFMTLSNGNLISSTTLPNGMRRDDWKLELPIAPYLTMIAVGKWDKVTDYWRGRPVDYYVDPGYGKDARAIFAHTPEMIEFFSDKLGFDYVWPKYAQVIVKNFVSGAMENTTATVFGDFIQFHDEDVIKSGTNDYIVSHELFHHWFGDLVTCESWANITLNEGFANYAEYLWYEHKYGRERADISRMDELNGYFGEENKHPLIYSHYPNENAVFDAHSYNKGGLVLHMLRDLVGDEAFFASLRLYLQQHAYNSVEAADLRQSFEEVTGMDLTWFFDQWFFSKGHPVLDVNQSYDVDSKKVTVEITQTQEQMGYPSVFRLPVDIGIYYKGGSNDTHKVWLEEKTQSFTWDVKEEPGAVIIDPRDILLVQVNQDIPESENETRILYTPSISRRISAYTTMTEISQPILDKMMVDSSLTVRSIAIQYYTDHSDADHLYTMSLKEADVDLQDFILESLSSLDKDKAKDYAIKLLDSTDKTPVIYLALTSIAAVNIDEALRQATRYEQRSSPAIYAARAELYAKKGSGISLDFFKDERAKSLPLDYMEEFIASVVKYSSTQSQQVKDQAIQLLGSDFYLQGPNREYRRFYVILGLVREYREESDNNFKNSIHALIKKHYALETNGYLKDALKQGLGDILDN</sequence>
<evidence type="ECO:0000259" key="14">
    <source>
        <dbReference type="Pfam" id="PF17900"/>
    </source>
</evidence>
<keyword evidence="12" id="KW-0732">Signal</keyword>
<keyword evidence="8" id="KW-0479">Metal-binding</keyword>
<keyword evidence="9" id="KW-0378">Hydrolase</keyword>
<keyword evidence="7" id="KW-0645">Protease</keyword>
<evidence type="ECO:0000313" key="16">
    <source>
        <dbReference type="Proteomes" id="UP000808337"/>
    </source>
</evidence>
<proteinExistence type="inferred from homology"/>